<dbReference type="InterPro" id="IPR018490">
    <property type="entry name" value="cNMP-bd_dom_sf"/>
</dbReference>
<accession>A0A516SDS5</accession>
<dbReference type="SMART" id="SM00100">
    <property type="entry name" value="cNMP"/>
    <property type="match status" value="1"/>
</dbReference>
<dbReference type="PANTHER" id="PTHR11635:SF152">
    <property type="entry name" value="CAMP-DEPENDENT PROTEIN KINASE TYPE I REGULATORY SUBUNIT-RELATED"/>
    <property type="match status" value="1"/>
</dbReference>
<dbReference type="GO" id="GO:0030552">
    <property type="term" value="F:cAMP binding"/>
    <property type="evidence" value="ECO:0007669"/>
    <property type="project" value="TreeGrafter"/>
</dbReference>
<dbReference type="AlphaFoldDB" id="A0A516SDS5"/>
<dbReference type="SUPFAM" id="SSF51206">
    <property type="entry name" value="cAMP-binding domain-like"/>
    <property type="match status" value="1"/>
</dbReference>
<proteinExistence type="predicted"/>
<dbReference type="Pfam" id="PF00027">
    <property type="entry name" value="cNMP_binding"/>
    <property type="match status" value="1"/>
</dbReference>
<keyword evidence="3" id="KW-1185">Reference proteome</keyword>
<evidence type="ECO:0000313" key="2">
    <source>
        <dbReference type="EMBL" id="QDQ26312.1"/>
    </source>
</evidence>
<dbReference type="PANTHER" id="PTHR11635">
    <property type="entry name" value="CAMP-DEPENDENT PROTEIN KINASE REGULATORY CHAIN"/>
    <property type="match status" value="1"/>
</dbReference>
<dbReference type="GO" id="GO:0005952">
    <property type="term" value="C:cAMP-dependent protein kinase complex"/>
    <property type="evidence" value="ECO:0007669"/>
    <property type="project" value="InterPro"/>
</dbReference>
<dbReference type="GO" id="GO:0004862">
    <property type="term" value="F:cAMP-dependent protein kinase inhibitor activity"/>
    <property type="evidence" value="ECO:0007669"/>
    <property type="project" value="TreeGrafter"/>
</dbReference>
<dbReference type="CDD" id="cd00038">
    <property type="entry name" value="CAP_ED"/>
    <property type="match status" value="1"/>
</dbReference>
<reference evidence="3" key="1">
    <citation type="submission" date="2019-07" db="EMBL/GenBank/DDBJ databases">
        <title>Chitinimonas sp. nov., isolated from Ny-Alesund, arctica soil.</title>
        <authorList>
            <person name="Xu Q."/>
            <person name="Peng F."/>
        </authorList>
    </citation>
    <scope>NUCLEOTIDE SEQUENCE [LARGE SCALE GENOMIC DNA]</scope>
    <source>
        <strain evidence="3">R3-44</strain>
    </source>
</reference>
<organism evidence="2 3">
    <name type="scientific">Chitinimonas arctica</name>
    <dbReference type="NCBI Taxonomy" id="2594795"/>
    <lineage>
        <taxon>Bacteria</taxon>
        <taxon>Pseudomonadati</taxon>
        <taxon>Pseudomonadota</taxon>
        <taxon>Betaproteobacteria</taxon>
        <taxon>Neisseriales</taxon>
        <taxon>Chitinibacteraceae</taxon>
        <taxon>Chitinimonas</taxon>
    </lineage>
</organism>
<sequence>MQDNGALVQKLLQSVRLFSGFSPEEARQFLAACRVEQHPAGKRLLNEGEDGSEMYVLLSGNVTVRRFGGVSEYELTRLGPGETFGELALIDFGWRSASVEAVGYVRVLVFARDSLSRVPALEAKLYRNLAIMLASRLRETDARLTDMAEQSAEMAAFAKLATQTQQIFVG</sequence>
<dbReference type="GO" id="GO:0005829">
    <property type="term" value="C:cytosol"/>
    <property type="evidence" value="ECO:0007669"/>
    <property type="project" value="TreeGrafter"/>
</dbReference>
<dbReference type="Proteomes" id="UP000317550">
    <property type="component" value="Chromosome"/>
</dbReference>
<dbReference type="OrthoDB" id="180043at2"/>
<feature type="domain" description="Cyclic nucleotide-binding" evidence="1">
    <location>
        <begin position="17"/>
        <end position="118"/>
    </location>
</feature>
<evidence type="ECO:0000313" key="3">
    <source>
        <dbReference type="Proteomes" id="UP000317550"/>
    </source>
</evidence>
<evidence type="ECO:0000259" key="1">
    <source>
        <dbReference type="PROSITE" id="PS50042"/>
    </source>
</evidence>
<dbReference type="KEGG" id="cari:FNU76_08030"/>
<dbReference type="Gene3D" id="2.60.120.10">
    <property type="entry name" value="Jelly Rolls"/>
    <property type="match status" value="1"/>
</dbReference>
<dbReference type="InterPro" id="IPR000595">
    <property type="entry name" value="cNMP-bd_dom"/>
</dbReference>
<dbReference type="PROSITE" id="PS00889">
    <property type="entry name" value="CNMP_BINDING_2"/>
    <property type="match status" value="1"/>
</dbReference>
<protein>
    <submittedName>
        <fullName evidence="2">Cyclic nucleotide-binding domain-containing protein</fullName>
    </submittedName>
</protein>
<name>A0A516SDS5_9NEIS</name>
<dbReference type="EMBL" id="CP041730">
    <property type="protein sequence ID" value="QDQ26312.1"/>
    <property type="molecule type" value="Genomic_DNA"/>
</dbReference>
<dbReference type="InterPro" id="IPR050503">
    <property type="entry name" value="cAMP-dep_PK_reg_su-like"/>
</dbReference>
<dbReference type="GO" id="GO:0034236">
    <property type="term" value="F:protein kinase A catalytic subunit binding"/>
    <property type="evidence" value="ECO:0007669"/>
    <property type="project" value="TreeGrafter"/>
</dbReference>
<dbReference type="PROSITE" id="PS50042">
    <property type="entry name" value="CNMP_BINDING_3"/>
    <property type="match status" value="1"/>
</dbReference>
<dbReference type="InterPro" id="IPR018488">
    <property type="entry name" value="cNMP-bd_CS"/>
</dbReference>
<dbReference type="InterPro" id="IPR014710">
    <property type="entry name" value="RmlC-like_jellyroll"/>
</dbReference>
<gene>
    <name evidence="2" type="ORF">FNU76_08030</name>
</gene>
<dbReference type="RefSeq" id="WP_144277711.1">
    <property type="nucleotide sequence ID" value="NZ_CP041730.1"/>
</dbReference>